<evidence type="ECO:0000313" key="1">
    <source>
        <dbReference type="EMBL" id="RCW67834.1"/>
    </source>
</evidence>
<accession>A0A368XP98</accession>
<protein>
    <submittedName>
        <fullName evidence="1">Uncharacterized protein</fullName>
    </submittedName>
</protein>
<proteinExistence type="predicted"/>
<reference evidence="1 2" key="1">
    <citation type="submission" date="2018-07" db="EMBL/GenBank/DDBJ databases">
        <title>Genomic Encyclopedia of Type Strains, Phase IV (KMG-IV): sequencing the most valuable type-strain genomes for metagenomic binning, comparative biology and taxonomic classification.</title>
        <authorList>
            <person name="Goeker M."/>
        </authorList>
    </citation>
    <scope>NUCLEOTIDE SEQUENCE [LARGE SCALE GENOMIC DNA]</scope>
    <source>
        <strain evidence="1 2">DSM 21634</strain>
    </source>
</reference>
<keyword evidence="2" id="KW-1185">Reference proteome</keyword>
<sequence length="72" mass="7957">MLSSFDLAHVRTLYASQPGQFLLSDALIHAERAHSLAKSLGWLSFISGCAWGTPPLNSTPLHRQKRQAVTRI</sequence>
<comment type="caution">
    <text evidence="1">The sequence shown here is derived from an EMBL/GenBank/DDBJ whole genome shotgun (WGS) entry which is preliminary data.</text>
</comment>
<gene>
    <name evidence="1" type="ORF">DES41_1087</name>
</gene>
<evidence type="ECO:0000313" key="2">
    <source>
        <dbReference type="Proteomes" id="UP000252884"/>
    </source>
</evidence>
<dbReference type="EMBL" id="QPJK01000008">
    <property type="protein sequence ID" value="RCW67834.1"/>
    <property type="molecule type" value="Genomic_DNA"/>
</dbReference>
<organism evidence="1 2">
    <name type="scientific">Pseudorhodoferax soli</name>
    <dbReference type="NCBI Taxonomy" id="545864"/>
    <lineage>
        <taxon>Bacteria</taxon>
        <taxon>Pseudomonadati</taxon>
        <taxon>Pseudomonadota</taxon>
        <taxon>Betaproteobacteria</taxon>
        <taxon>Burkholderiales</taxon>
        <taxon>Comamonadaceae</taxon>
    </lineage>
</organism>
<dbReference type="AlphaFoldDB" id="A0A368XP98"/>
<dbReference type="Proteomes" id="UP000252884">
    <property type="component" value="Unassembled WGS sequence"/>
</dbReference>
<name>A0A368XP98_9BURK</name>